<accession>A0A2A2WQA0</accession>
<sequence>MTGGDGYRYPFPPPGRGNSFFIKRAGCARLQKEKNMTSGGFLGLDPELVGQMATRFDAEAQNIQNLISQMNSVVSSNIPANWKGSDAQQFQGEWESTLVPQLRNVEQALRQASTTARRNISAQQSTSSQV</sequence>
<dbReference type="Proteomes" id="UP000218810">
    <property type="component" value="Unassembled WGS sequence"/>
</dbReference>
<dbReference type="SUPFAM" id="SSF140453">
    <property type="entry name" value="EsxAB dimer-like"/>
    <property type="match status" value="1"/>
</dbReference>
<dbReference type="Gene3D" id="1.10.287.1060">
    <property type="entry name" value="ESAT-6-like"/>
    <property type="match status" value="1"/>
</dbReference>
<reference evidence="2" key="1">
    <citation type="submission" date="2017-09" db="EMBL/GenBank/DDBJ databases">
        <authorList>
            <person name="Zhang Y."/>
            <person name="Huang X."/>
            <person name="Liu J."/>
            <person name="Lu L."/>
            <person name="Peng K."/>
        </authorList>
    </citation>
    <scope>NUCLEOTIDE SEQUENCE [LARGE SCALE GENOMIC DNA]</scope>
    <source>
        <strain evidence="2">S-XJ-1</strain>
    </source>
</reference>
<dbReference type="InterPro" id="IPR036689">
    <property type="entry name" value="ESAT-6-like_sf"/>
</dbReference>
<protein>
    <recommendedName>
        <fullName evidence="3">WXG100 family type VII secretion target</fullName>
    </recommendedName>
</protein>
<evidence type="ECO:0000313" key="2">
    <source>
        <dbReference type="Proteomes" id="UP000218810"/>
    </source>
</evidence>
<evidence type="ECO:0000313" key="1">
    <source>
        <dbReference type="EMBL" id="PAY23325.1"/>
    </source>
</evidence>
<proteinExistence type="predicted"/>
<dbReference type="AlphaFoldDB" id="A0A2A2WQA0"/>
<dbReference type="InterPro" id="IPR010310">
    <property type="entry name" value="T7SS_ESAT-6-like"/>
</dbReference>
<gene>
    <name evidence="1" type="ORF">CEY15_08365</name>
</gene>
<comment type="caution">
    <text evidence="1">The sequence shown here is derived from an EMBL/GenBank/DDBJ whole genome shotgun (WGS) entry which is preliminary data.</text>
</comment>
<organism evidence="1 2">
    <name type="scientific">Dietzia natronolimnaea</name>
    <dbReference type="NCBI Taxonomy" id="161920"/>
    <lineage>
        <taxon>Bacteria</taxon>
        <taxon>Bacillati</taxon>
        <taxon>Actinomycetota</taxon>
        <taxon>Actinomycetes</taxon>
        <taxon>Mycobacteriales</taxon>
        <taxon>Dietziaceae</taxon>
        <taxon>Dietzia</taxon>
    </lineage>
</organism>
<keyword evidence="2" id="KW-1185">Reference proteome</keyword>
<dbReference type="OrthoDB" id="4617536at2"/>
<dbReference type="EMBL" id="NTGA01000015">
    <property type="protein sequence ID" value="PAY23325.1"/>
    <property type="molecule type" value="Genomic_DNA"/>
</dbReference>
<evidence type="ECO:0008006" key="3">
    <source>
        <dbReference type="Google" id="ProtNLM"/>
    </source>
</evidence>
<dbReference type="Pfam" id="PF06013">
    <property type="entry name" value="WXG100"/>
    <property type="match status" value="1"/>
</dbReference>
<name>A0A2A2WQA0_9ACTN</name>